<evidence type="ECO:0000313" key="2">
    <source>
        <dbReference type="EMBL" id="CDI05657.1"/>
    </source>
</evidence>
<dbReference type="EMBL" id="CBTY010000008">
    <property type="protein sequence ID" value="CDI05657.1"/>
    <property type="molecule type" value="Genomic_DNA"/>
</dbReference>
<protein>
    <recommendedName>
        <fullName evidence="4">DUF4352 domain-containing protein</fullName>
    </recommendedName>
</protein>
<gene>
    <name evidence="2" type="ORF">NITUZ_30349</name>
</gene>
<dbReference type="Proteomes" id="UP000018159">
    <property type="component" value="Unassembled WGS sequence"/>
</dbReference>
<keyword evidence="1" id="KW-0472">Membrane</keyword>
<evidence type="ECO:0000313" key="3">
    <source>
        <dbReference type="Proteomes" id="UP000018159"/>
    </source>
</evidence>
<feature type="transmembrane region" description="Helical" evidence="1">
    <location>
        <begin position="6"/>
        <end position="27"/>
    </location>
</feature>
<keyword evidence="1" id="KW-0812">Transmembrane</keyword>
<name>V6ASR3_9ARCH</name>
<organism evidence="2 3">
    <name type="scientific">Candidatus Nitrosotenuis uzonensis</name>
    <dbReference type="NCBI Taxonomy" id="1407055"/>
    <lineage>
        <taxon>Archaea</taxon>
        <taxon>Nitrososphaerota</taxon>
        <taxon>Candidatus Nitrosotenuis</taxon>
    </lineage>
</organism>
<keyword evidence="1" id="KW-1133">Transmembrane helix</keyword>
<evidence type="ECO:0008006" key="4">
    <source>
        <dbReference type="Google" id="ProtNLM"/>
    </source>
</evidence>
<comment type="caution">
    <text evidence="2">The sequence shown here is derived from an EMBL/GenBank/DDBJ whole genome shotgun (WGS) entry which is preliminary data.</text>
</comment>
<dbReference type="STRING" id="1407055.NITUZ_30349"/>
<dbReference type="AlphaFoldDB" id="V6ASR3"/>
<sequence>MGMRRGITPILSVVILIGIALVGSVLLNGLSKDFAGKTFAQIEYKVSNVNLKKDSAGSCYFSLTLHNTGTLPITMTTINATFTNNTKWNPPELVDATTKEPGHTYENTVMFDGHTCGNVTVGNTYVVRILANSADSSFSTSIPVKASRVESV</sequence>
<accession>V6ASR3</accession>
<proteinExistence type="predicted"/>
<keyword evidence="3" id="KW-1185">Reference proteome</keyword>
<reference evidence="2 3" key="1">
    <citation type="journal article" date="2013" name="PLoS ONE">
        <title>Enrichment and Genome Sequence of the Group I.1a Ammonia-Oxidizing Archaeon ?Ca. Nitrosotenuis uzonensis? Representing a Clade Globally.</title>
        <authorList>
            <person name="Lebedeva E.V."/>
            <person name="Hatzenpichler R."/>
            <person name="Pelletier E."/>
            <person name="Schuster N."/>
            <person name="Hauzmayer S."/>
            <person name="Bulaev A."/>
            <person name="Grigor'eva N.V."/>
            <person name="Galushko A."/>
            <person name="Schmid M."/>
            <person name="Palatinszky M."/>
            <person name="Le Paslier D."/>
            <person name="Daims H."/>
            <person name="Wagner M."/>
        </authorList>
    </citation>
    <scope>NUCLEOTIDE SEQUENCE [LARGE SCALE GENOMIC DNA]</scope>
    <source>
        <strain evidence="2 3">N4</strain>
    </source>
</reference>
<evidence type="ECO:0000256" key="1">
    <source>
        <dbReference type="SAM" id="Phobius"/>
    </source>
</evidence>